<sequence length="76" mass="8658">MNSFLISNSVLEKSSEISFSSFLIFPLFQFIELLINISLRIMALVGKTWDIENSEEYLFHDSQIVVNQEVGSNNGI</sequence>
<reference evidence="2 3" key="1">
    <citation type="journal article" date="2016" name="Sci. Rep.">
        <title>Metabolic traits of an uncultured archaeal lineage -MSBL1- from brine pools of the Red Sea.</title>
        <authorList>
            <person name="Mwirichia R."/>
            <person name="Alam I."/>
            <person name="Rashid M."/>
            <person name="Vinu M."/>
            <person name="Ba-Alawi W."/>
            <person name="Anthony Kamau A."/>
            <person name="Kamanda Ngugi D."/>
            <person name="Goker M."/>
            <person name="Klenk H.P."/>
            <person name="Bajic V."/>
            <person name="Stingl U."/>
        </authorList>
    </citation>
    <scope>NUCLEOTIDE SEQUENCE [LARGE SCALE GENOMIC DNA]</scope>
    <source>
        <strain evidence="2">SCGC-AAA259O05</strain>
    </source>
</reference>
<protein>
    <submittedName>
        <fullName evidence="2">Uncharacterized protein</fullName>
    </submittedName>
</protein>
<evidence type="ECO:0000256" key="1">
    <source>
        <dbReference type="SAM" id="Phobius"/>
    </source>
</evidence>
<dbReference type="AlphaFoldDB" id="A0A133V4Z0"/>
<evidence type="ECO:0000313" key="2">
    <source>
        <dbReference type="EMBL" id="KXB01504.1"/>
    </source>
</evidence>
<dbReference type="Proteomes" id="UP000070344">
    <property type="component" value="Unassembled WGS sequence"/>
</dbReference>
<organism evidence="2 3">
    <name type="scientific">candidate division MSBL1 archaeon SCGC-AAA259O05</name>
    <dbReference type="NCBI Taxonomy" id="1698271"/>
    <lineage>
        <taxon>Archaea</taxon>
        <taxon>Methanobacteriati</taxon>
        <taxon>Methanobacteriota</taxon>
        <taxon>candidate division MSBL1</taxon>
    </lineage>
</organism>
<evidence type="ECO:0000313" key="3">
    <source>
        <dbReference type="Proteomes" id="UP000070344"/>
    </source>
</evidence>
<keyword evidence="1" id="KW-0812">Transmembrane</keyword>
<name>A0A133V4Z0_9EURY</name>
<keyword evidence="1" id="KW-0472">Membrane</keyword>
<proteinExistence type="predicted"/>
<keyword evidence="1" id="KW-1133">Transmembrane helix</keyword>
<comment type="caution">
    <text evidence="2">The sequence shown here is derived from an EMBL/GenBank/DDBJ whole genome shotgun (WGS) entry which is preliminary data.</text>
</comment>
<dbReference type="EMBL" id="LHXV01000010">
    <property type="protein sequence ID" value="KXB01504.1"/>
    <property type="molecule type" value="Genomic_DNA"/>
</dbReference>
<accession>A0A133V4Z0</accession>
<gene>
    <name evidence="2" type="ORF">AKJ41_01310</name>
</gene>
<feature type="transmembrane region" description="Helical" evidence="1">
    <location>
        <begin position="20"/>
        <end position="39"/>
    </location>
</feature>
<keyword evidence="3" id="KW-1185">Reference proteome</keyword>